<sequence>MKNERLVNVSTAEAPNPKAASLDNGSMFAFLKPLLLKLPFPFFNLFLFTNTSYPSSSSFVTNLGCLRIIGGSLGGTVGGTLGGTDGGMLGGTLGGTDGGMLGGTLGGMEGGMLGGADGGTLGGTLGGTDGGMLGGAEGG</sequence>
<name>X1K7B2_9ZZZZ</name>
<gene>
    <name evidence="1" type="ORF">S03H2_56831</name>
</gene>
<dbReference type="AlphaFoldDB" id="X1K7B2"/>
<dbReference type="EMBL" id="BARU01036395">
    <property type="protein sequence ID" value="GAH89505.1"/>
    <property type="molecule type" value="Genomic_DNA"/>
</dbReference>
<accession>X1K7B2</accession>
<comment type="caution">
    <text evidence="1">The sequence shown here is derived from an EMBL/GenBank/DDBJ whole genome shotgun (WGS) entry which is preliminary data.</text>
</comment>
<protein>
    <submittedName>
        <fullName evidence="1">Uncharacterized protein</fullName>
    </submittedName>
</protein>
<proteinExistence type="predicted"/>
<reference evidence="1" key="1">
    <citation type="journal article" date="2014" name="Front. Microbiol.">
        <title>High frequency of phylogenetically diverse reductive dehalogenase-homologous genes in deep subseafloor sedimentary metagenomes.</title>
        <authorList>
            <person name="Kawai M."/>
            <person name="Futagami T."/>
            <person name="Toyoda A."/>
            <person name="Takaki Y."/>
            <person name="Nishi S."/>
            <person name="Hori S."/>
            <person name="Arai W."/>
            <person name="Tsubouchi T."/>
            <person name="Morono Y."/>
            <person name="Uchiyama I."/>
            <person name="Ito T."/>
            <person name="Fujiyama A."/>
            <person name="Inagaki F."/>
            <person name="Takami H."/>
        </authorList>
    </citation>
    <scope>NUCLEOTIDE SEQUENCE</scope>
    <source>
        <strain evidence="1">Expedition CK06-06</strain>
    </source>
</reference>
<evidence type="ECO:0000313" key="1">
    <source>
        <dbReference type="EMBL" id="GAH89505.1"/>
    </source>
</evidence>
<feature type="non-terminal residue" evidence="1">
    <location>
        <position position="139"/>
    </location>
</feature>
<organism evidence="1">
    <name type="scientific">marine sediment metagenome</name>
    <dbReference type="NCBI Taxonomy" id="412755"/>
    <lineage>
        <taxon>unclassified sequences</taxon>
        <taxon>metagenomes</taxon>
        <taxon>ecological metagenomes</taxon>
    </lineage>
</organism>